<feature type="transmembrane region" description="Helical" evidence="1">
    <location>
        <begin position="39"/>
        <end position="61"/>
    </location>
</feature>
<feature type="transmembrane region" description="Helical" evidence="1">
    <location>
        <begin position="12"/>
        <end position="32"/>
    </location>
</feature>
<keyword evidence="3" id="KW-1185">Reference proteome</keyword>
<name>A0A081CKH4_PSEA2</name>
<sequence length="227" mass="24183">MPVSSASNLVPGASVSLLGFASLAFVVHCALFEGEFLRLIAVSAMWSVLVATPLCICAAAAQCIDCARAAGCTDCHQAFDARASNSSADFDRPERTYPVAVKTLNLAGFFDCLDAPDYPSDQIIYAVDRQGVFIEVDMGDLLEHARRPTQDCNHVVTDETTVLDYLTLFHGPSLGGRSVALAAEDETIVGSNIDPDQSDPDPDTVLLGQPIGPEFWAARHGADFCAE</sequence>
<dbReference type="HOGENOM" id="CLU_1219552_0_0_1"/>
<evidence type="ECO:0000313" key="2">
    <source>
        <dbReference type="EMBL" id="GAK67170.1"/>
    </source>
</evidence>
<evidence type="ECO:0000256" key="1">
    <source>
        <dbReference type="SAM" id="Phobius"/>
    </source>
</evidence>
<dbReference type="Proteomes" id="UP000053758">
    <property type="component" value="Unassembled WGS sequence"/>
</dbReference>
<dbReference type="EMBL" id="DF830084">
    <property type="protein sequence ID" value="GAK67170.1"/>
    <property type="molecule type" value="Genomic_DNA"/>
</dbReference>
<gene>
    <name evidence="2" type="ORF">PAN0_017c5396</name>
</gene>
<dbReference type="RefSeq" id="XP_014654457.1">
    <property type="nucleotide sequence ID" value="XM_014798971.1"/>
</dbReference>
<dbReference type="GeneID" id="26306213"/>
<reference evidence="2" key="1">
    <citation type="submission" date="2014-07" db="EMBL/GenBank/DDBJ databases">
        <title>Draft genome sequence of the yeast Pseudozyma antarctica JCM 10317 known as a producer of lipase B which used in a wide range of industrial applications.</title>
        <authorList>
            <person name="Morita T."/>
            <person name="Saika A."/>
            <person name="Koike H."/>
        </authorList>
    </citation>
    <scope>NUCLEOTIDE SEQUENCE</scope>
    <source>
        <strain evidence="2">JCM 10317</strain>
    </source>
</reference>
<keyword evidence="1" id="KW-0472">Membrane</keyword>
<dbReference type="AlphaFoldDB" id="A0A081CKH4"/>
<protein>
    <submittedName>
        <fullName evidence="2">Uncharacterized protein</fullName>
    </submittedName>
</protein>
<proteinExistence type="predicted"/>
<keyword evidence="1" id="KW-1133">Transmembrane helix</keyword>
<keyword evidence="1" id="KW-0812">Transmembrane</keyword>
<accession>A0A081CKH4</accession>
<evidence type="ECO:0000313" key="3">
    <source>
        <dbReference type="Proteomes" id="UP000053758"/>
    </source>
</evidence>
<organism evidence="2">
    <name type="scientific">Pseudozyma antarctica</name>
    <name type="common">Yeast</name>
    <name type="synonym">Candida antarctica</name>
    <dbReference type="NCBI Taxonomy" id="84753"/>
    <lineage>
        <taxon>Eukaryota</taxon>
        <taxon>Fungi</taxon>
        <taxon>Dikarya</taxon>
        <taxon>Basidiomycota</taxon>
        <taxon>Ustilaginomycotina</taxon>
        <taxon>Ustilaginomycetes</taxon>
        <taxon>Ustilaginales</taxon>
        <taxon>Ustilaginaceae</taxon>
        <taxon>Moesziomyces</taxon>
    </lineage>
</organism>